<organism evidence="1 2">
    <name type="scientific">Phyllostomus discolor</name>
    <name type="common">pale spear-nosed bat</name>
    <dbReference type="NCBI Taxonomy" id="89673"/>
    <lineage>
        <taxon>Eukaryota</taxon>
        <taxon>Metazoa</taxon>
        <taxon>Chordata</taxon>
        <taxon>Craniata</taxon>
        <taxon>Vertebrata</taxon>
        <taxon>Euteleostomi</taxon>
        <taxon>Mammalia</taxon>
        <taxon>Eutheria</taxon>
        <taxon>Laurasiatheria</taxon>
        <taxon>Chiroptera</taxon>
        <taxon>Yangochiroptera</taxon>
        <taxon>Phyllostomidae</taxon>
        <taxon>Phyllostominae</taxon>
        <taxon>Phyllostomus</taxon>
    </lineage>
</organism>
<evidence type="ECO:0000313" key="2">
    <source>
        <dbReference type="Proteomes" id="UP000664940"/>
    </source>
</evidence>
<gene>
    <name evidence="1" type="ORF">HJG60_008144</name>
</gene>
<proteinExistence type="predicted"/>
<protein>
    <submittedName>
        <fullName evidence="1">Uncharacterized protein</fullName>
    </submittedName>
</protein>
<dbReference type="AlphaFoldDB" id="A0A833Z868"/>
<comment type="caution">
    <text evidence="1">The sequence shown here is derived from an EMBL/GenBank/DDBJ whole genome shotgun (WGS) entry which is preliminary data.</text>
</comment>
<evidence type="ECO:0000313" key="1">
    <source>
        <dbReference type="EMBL" id="KAF6088288.1"/>
    </source>
</evidence>
<reference evidence="1 2" key="1">
    <citation type="journal article" date="2020" name="Nature">
        <title>Six reference-quality genomes reveal evolution of bat adaptations.</title>
        <authorList>
            <person name="Jebb D."/>
            <person name="Huang Z."/>
            <person name="Pippel M."/>
            <person name="Hughes G.M."/>
            <person name="Lavrichenko K."/>
            <person name="Devanna P."/>
            <person name="Winkler S."/>
            <person name="Jermiin L.S."/>
            <person name="Skirmuntt E.C."/>
            <person name="Katzourakis A."/>
            <person name="Burkitt-Gray L."/>
            <person name="Ray D.A."/>
            <person name="Sullivan K.A.M."/>
            <person name="Roscito J.G."/>
            <person name="Kirilenko B.M."/>
            <person name="Davalos L.M."/>
            <person name="Corthals A.P."/>
            <person name="Power M.L."/>
            <person name="Jones G."/>
            <person name="Ransome R.D."/>
            <person name="Dechmann D.K.N."/>
            <person name="Locatelli A.G."/>
            <person name="Puechmaille S.J."/>
            <person name="Fedrigo O."/>
            <person name="Jarvis E.D."/>
            <person name="Hiller M."/>
            <person name="Vernes S.C."/>
            <person name="Myers E.W."/>
            <person name="Teeling E.C."/>
        </authorList>
    </citation>
    <scope>NUCLEOTIDE SEQUENCE [LARGE SCALE GENOMIC DNA]</scope>
    <source>
        <strain evidence="1">Bat1K_MPI-CBG_1</strain>
    </source>
</reference>
<name>A0A833Z868_9CHIR</name>
<dbReference type="Proteomes" id="UP000664940">
    <property type="component" value="Unassembled WGS sequence"/>
</dbReference>
<dbReference type="EMBL" id="JABVXQ010000010">
    <property type="protein sequence ID" value="KAF6088288.1"/>
    <property type="molecule type" value="Genomic_DNA"/>
</dbReference>
<sequence length="121" mass="13286">MHSWPMSVFPGRVQGRGLWLRLFPCLPHSLAPVPPPAGSPLDRYILQARAEAHTGNALKGRAGICRPSCILESQNVRAGRHPKASGPTLLIYKMGNRDRRQETWAGCVQFSLDLVTPFSAS</sequence>
<accession>A0A833Z868</accession>